<evidence type="ECO:0000313" key="2">
    <source>
        <dbReference type="EMBL" id="NMW31945.1"/>
    </source>
</evidence>
<sequence length="314" mass="35663">MLGRTANGLFWMFRYLERAENTARLLDAGLRMALTRDHTDAADEWRSVIVASGQKAAYEAKFDEYVGSDVWNFILRDRDNPANILSTFEQVRTNARLVRNAISTELWEAINEGWMQLRADMVRPVAQGNLGKVVADIRRAGMQAHGAMQNSILRDAGFHFARAGTLVERGDSIARILDIKYYLLLPSLSYVGSSLDKGQWDNVLRSVSGDRAYRWLHAGQIDARGIVEFLVLDERFPRSLAFCHSDLRDNLAALERIHKNEVLSTELMRKADMRMNDTTIDDVFEQGLHQFLIDFINSNSAIAAAISEDYRFVD</sequence>
<keyword evidence="3" id="KW-1185">Reference proteome</keyword>
<dbReference type="AlphaFoldDB" id="A0A848QP87"/>
<protein>
    <submittedName>
        <fullName evidence="2">Alpha-E domain-containing protein</fullName>
    </submittedName>
</protein>
<evidence type="ECO:0000313" key="3">
    <source>
        <dbReference type="Proteomes" id="UP000561181"/>
    </source>
</evidence>
<gene>
    <name evidence="2" type="ORF">HKD42_07725</name>
</gene>
<comment type="caution">
    <text evidence="2">The sequence shown here is derived from an EMBL/GenBank/DDBJ whole genome shotgun (WGS) entry which is preliminary data.</text>
</comment>
<accession>A0A848QP87</accession>
<dbReference type="PANTHER" id="PTHR34595:SF7">
    <property type="entry name" value="SLL1039 PROTEIN"/>
    <property type="match status" value="1"/>
</dbReference>
<dbReference type="Pfam" id="PF04168">
    <property type="entry name" value="Alpha-E"/>
    <property type="match status" value="1"/>
</dbReference>
<feature type="domain" description="DUF403" evidence="1">
    <location>
        <begin position="1"/>
        <end position="310"/>
    </location>
</feature>
<dbReference type="InterPro" id="IPR051680">
    <property type="entry name" value="ATP-dep_Glu-Cys_Ligase-2"/>
</dbReference>
<dbReference type="InterPro" id="IPR007296">
    <property type="entry name" value="DUF403"/>
</dbReference>
<dbReference type="PANTHER" id="PTHR34595">
    <property type="entry name" value="BLR5612 PROTEIN"/>
    <property type="match status" value="1"/>
</dbReference>
<proteinExistence type="predicted"/>
<dbReference type="Proteomes" id="UP000561181">
    <property type="component" value="Unassembled WGS sequence"/>
</dbReference>
<reference evidence="2 3" key="1">
    <citation type="submission" date="2020-04" db="EMBL/GenBank/DDBJ databases">
        <authorList>
            <person name="Liu A."/>
        </authorList>
    </citation>
    <scope>NUCLEOTIDE SEQUENCE [LARGE SCALE GENOMIC DNA]</scope>
    <source>
        <strain evidence="2 3">RZ02</strain>
    </source>
</reference>
<name>A0A848QP87_9SPHN</name>
<dbReference type="RefSeq" id="WP_170011911.1">
    <property type="nucleotide sequence ID" value="NZ_JABCRE010000002.1"/>
</dbReference>
<dbReference type="EMBL" id="JABCRE010000002">
    <property type="protein sequence ID" value="NMW31945.1"/>
    <property type="molecule type" value="Genomic_DNA"/>
</dbReference>
<evidence type="ECO:0000259" key="1">
    <source>
        <dbReference type="Pfam" id="PF04168"/>
    </source>
</evidence>
<organism evidence="2 3">
    <name type="scientific">Pontixanthobacter rizhaonensis</name>
    <dbReference type="NCBI Taxonomy" id="2730337"/>
    <lineage>
        <taxon>Bacteria</taxon>
        <taxon>Pseudomonadati</taxon>
        <taxon>Pseudomonadota</taxon>
        <taxon>Alphaproteobacteria</taxon>
        <taxon>Sphingomonadales</taxon>
        <taxon>Erythrobacteraceae</taxon>
        <taxon>Pontixanthobacter</taxon>
    </lineage>
</organism>